<gene>
    <name evidence="2" type="ORF">IEG06_13840</name>
</gene>
<evidence type="ECO:0000313" key="3">
    <source>
        <dbReference type="Proteomes" id="UP000627521"/>
    </source>
</evidence>
<dbReference type="EMBL" id="JACXXH010000008">
    <property type="protein sequence ID" value="MBD3864535.1"/>
    <property type="molecule type" value="Genomic_DNA"/>
</dbReference>
<proteinExistence type="predicted"/>
<dbReference type="RefSeq" id="WP_191101657.1">
    <property type="nucleotide sequence ID" value="NZ_JACXXH010000008.1"/>
</dbReference>
<keyword evidence="1" id="KW-1133">Transmembrane helix</keyword>
<keyword evidence="1" id="KW-0812">Transmembrane</keyword>
<protein>
    <recommendedName>
        <fullName evidence="4">PH domain-containing protein</fullName>
    </recommendedName>
</protein>
<evidence type="ECO:0008006" key="4">
    <source>
        <dbReference type="Google" id="ProtNLM"/>
    </source>
</evidence>
<feature type="transmembrane region" description="Helical" evidence="1">
    <location>
        <begin position="12"/>
        <end position="29"/>
    </location>
</feature>
<keyword evidence="1" id="KW-0472">Membrane</keyword>
<name>A0ABR8LXH0_9FLAO</name>
<sequence length="128" mass="15211">MEFKNIKKRKADILSAVLWMAFGLSFFLIENQKNQTLQLLAIPMVLFYLYSYFLDKRNLYKIEDDTIKTVGLFAKSFNLKELNRVNRNDFGLKLVSDNQNDFLIDRRLLSIQDFKTIEDIIVKYKSKI</sequence>
<organism evidence="2 3">
    <name type="scientific">Olleya marilimosa</name>
    <dbReference type="NCBI Taxonomy" id="272164"/>
    <lineage>
        <taxon>Bacteria</taxon>
        <taxon>Pseudomonadati</taxon>
        <taxon>Bacteroidota</taxon>
        <taxon>Flavobacteriia</taxon>
        <taxon>Flavobacteriales</taxon>
        <taxon>Flavobacteriaceae</taxon>
    </lineage>
</organism>
<reference evidence="2 3" key="1">
    <citation type="submission" date="2020-09" db="EMBL/GenBank/DDBJ databases">
        <title>Bacillus nautilus sp. nov., Chryseoglobus crepusculi sp. nov, and Psychrobacter noctis sp. nov., isolated from deep-sea sponges from the equatorial Atlantic.</title>
        <authorList>
            <person name="Stennett H.L."/>
            <person name="Williams S.E."/>
        </authorList>
    </citation>
    <scope>NUCLEOTIDE SEQUENCE [LARGE SCALE GENOMIC DNA]</scope>
    <source>
        <strain evidence="2 3">28M-24</strain>
    </source>
</reference>
<feature type="transmembrane region" description="Helical" evidence="1">
    <location>
        <begin position="35"/>
        <end position="53"/>
    </location>
</feature>
<comment type="caution">
    <text evidence="2">The sequence shown here is derived from an EMBL/GenBank/DDBJ whole genome shotgun (WGS) entry which is preliminary data.</text>
</comment>
<evidence type="ECO:0000256" key="1">
    <source>
        <dbReference type="SAM" id="Phobius"/>
    </source>
</evidence>
<evidence type="ECO:0000313" key="2">
    <source>
        <dbReference type="EMBL" id="MBD3864535.1"/>
    </source>
</evidence>
<keyword evidence="3" id="KW-1185">Reference proteome</keyword>
<accession>A0ABR8LXH0</accession>
<dbReference type="Proteomes" id="UP000627521">
    <property type="component" value="Unassembled WGS sequence"/>
</dbReference>